<protein>
    <recommendedName>
        <fullName evidence="8">Gustatory receptor</fullName>
    </recommendedName>
</protein>
<comment type="caution">
    <text evidence="8">Lacks conserved residue(s) required for the propagation of feature annotation.</text>
</comment>
<feature type="transmembrane region" description="Helical" evidence="8">
    <location>
        <begin position="50"/>
        <end position="69"/>
    </location>
</feature>
<evidence type="ECO:0000256" key="7">
    <source>
        <dbReference type="ARBA" id="ARBA00023224"/>
    </source>
</evidence>
<comment type="function">
    <text evidence="8">Gustatory receptor which mediates acceptance or avoidance behavior, depending on its substrates.</text>
</comment>
<keyword evidence="2 8" id="KW-1003">Cell membrane</keyword>
<sequence>MMHLPQWVTNSFPLLSYAVFKILGLAPFTVNPRPANKSPIFVHSHIGTLYNLILVVIVAILSPSSIAAIDRVEFERKTSTAQVISLAKASIGLVVLVVVWLYIILNQKTAIRIANTWQHEDETMRTLAYVKHRNLSGLQLRLYFVLNVSIWINLFWTDLVEFEKWFKATFVGIIIPSFVFTWLILQYTFVLVLLRDRFRALNEGLNRISSAAFAAPYYFNSLERTLDDVISKNLLVIKVSHEVLYELVCDISSLYSFPILLVISVLSGTVIYSSYYLFMMLLLNDDVKPLTIVNSVCYLSMEMFPIVVLSFGVTKIINELKLFSLELLHRNVSFTGGNIFSLDGTLLHSILNTTATYLIILYQFSQPDKSTSNTSRITNATSGKSFYILTDALGDINHVNDEL</sequence>
<dbReference type="GO" id="GO:0043025">
    <property type="term" value="C:neuronal cell body"/>
    <property type="evidence" value="ECO:0007669"/>
    <property type="project" value="TreeGrafter"/>
</dbReference>
<dbReference type="Pfam" id="PF08395">
    <property type="entry name" value="7tm_7"/>
    <property type="match status" value="1"/>
</dbReference>
<keyword evidence="3 8" id="KW-0812">Transmembrane</keyword>
<evidence type="ECO:0000256" key="1">
    <source>
        <dbReference type="ARBA" id="ARBA00004651"/>
    </source>
</evidence>
<evidence type="ECO:0000256" key="3">
    <source>
        <dbReference type="ARBA" id="ARBA00022692"/>
    </source>
</evidence>
<name>A0A4E0RT79_9HYME</name>
<organism evidence="9 10">
    <name type="scientific">Diachasma alloeum</name>
    <dbReference type="NCBI Taxonomy" id="454923"/>
    <lineage>
        <taxon>Eukaryota</taxon>
        <taxon>Metazoa</taxon>
        <taxon>Ecdysozoa</taxon>
        <taxon>Arthropoda</taxon>
        <taxon>Hexapoda</taxon>
        <taxon>Insecta</taxon>
        <taxon>Pterygota</taxon>
        <taxon>Neoptera</taxon>
        <taxon>Endopterygota</taxon>
        <taxon>Hymenoptera</taxon>
        <taxon>Apocrita</taxon>
        <taxon>Ichneumonoidea</taxon>
        <taxon>Braconidae</taxon>
        <taxon>Opiinae</taxon>
        <taxon>Diachasma</taxon>
    </lineage>
</organism>
<dbReference type="InterPro" id="IPR013604">
    <property type="entry name" value="7TM_chemorcpt"/>
</dbReference>
<dbReference type="PANTHER" id="PTHR21143:SF104">
    <property type="entry name" value="GUSTATORY RECEPTOR 8A-RELATED"/>
    <property type="match status" value="1"/>
</dbReference>
<dbReference type="EMBL" id="ML158880">
    <property type="protein sequence ID" value="THK33167.1"/>
    <property type="molecule type" value="Genomic_DNA"/>
</dbReference>
<comment type="subcellular location">
    <subcellularLocation>
        <location evidence="1 8">Cell membrane</location>
        <topology evidence="1 8">Multi-pass membrane protein</topology>
    </subcellularLocation>
</comment>
<keyword evidence="5 8" id="KW-0472">Membrane</keyword>
<dbReference type="AlphaFoldDB" id="A0A4E0RT79"/>
<evidence type="ECO:0000256" key="5">
    <source>
        <dbReference type="ARBA" id="ARBA00023136"/>
    </source>
</evidence>
<dbReference type="GO" id="GO:0030425">
    <property type="term" value="C:dendrite"/>
    <property type="evidence" value="ECO:0007669"/>
    <property type="project" value="TreeGrafter"/>
</dbReference>
<dbReference type="GO" id="GO:0050909">
    <property type="term" value="P:sensory perception of taste"/>
    <property type="evidence" value="ECO:0007669"/>
    <property type="project" value="InterPro"/>
</dbReference>
<reference evidence="9" key="1">
    <citation type="submission" date="2019-02" db="EMBL/GenBank/DDBJ databases">
        <title>Genome of the parasitoid wasp Diachasma alloeum, an emerging model for ecological speciation and transitions to asexual reproduction.</title>
        <authorList>
            <person name="Robertson H.M."/>
            <person name="Walden K.K."/>
            <person name="Tvedte E.S."/>
            <person name="Hood G.R."/>
            <person name="Feder J.L."/>
            <person name="Forbes A.A."/>
            <person name="Logsdon J.M."/>
            <person name="Mcelroy K.E."/>
        </authorList>
    </citation>
    <scope>NUCLEOTIDE SEQUENCE [LARGE SCALE GENOMIC DNA]</scope>
    <source>
        <strain evidence="9">Michigan</strain>
    </source>
</reference>
<dbReference type="GO" id="GO:0007165">
    <property type="term" value="P:signal transduction"/>
    <property type="evidence" value="ECO:0007669"/>
    <property type="project" value="UniProtKB-KW"/>
</dbReference>
<dbReference type="GO" id="GO:0005886">
    <property type="term" value="C:plasma membrane"/>
    <property type="evidence" value="ECO:0007669"/>
    <property type="project" value="UniProtKB-SubCell"/>
</dbReference>
<keyword evidence="7 8" id="KW-0807">Transducer</keyword>
<evidence type="ECO:0000256" key="8">
    <source>
        <dbReference type="RuleBase" id="RU363108"/>
    </source>
</evidence>
<proteinExistence type="inferred from homology"/>
<keyword evidence="4 8" id="KW-1133">Transmembrane helix</keyword>
<evidence type="ECO:0000256" key="4">
    <source>
        <dbReference type="ARBA" id="ARBA00022989"/>
    </source>
</evidence>
<feature type="transmembrane region" description="Helical" evidence="8">
    <location>
        <begin position="254"/>
        <end position="278"/>
    </location>
</feature>
<gene>
    <name evidence="9" type="primary">Gr34</name>
    <name evidence="9" type="ORF">DALL_DALL000370</name>
</gene>
<feature type="transmembrane region" description="Helical" evidence="8">
    <location>
        <begin position="81"/>
        <end position="105"/>
    </location>
</feature>
<dbReference type="GO" id="GO:0008049">
    <property type="term" value="P:male courtship behavior"/>
    <property type="evidence" value="ECO:0007669"/>
    <property type="project" value="TreeGrafter"/>
</dbReference>
<accession>A0A4E0RT79</accession>
<dbReference type="PANTHER" id="PTHR21143">
    <property type="entry name" value="INVERTEBRATE GUSTATORY RECEPTOR"/>
    <property type="match status" value="1"/>
</dbReference>
<dbReference type="Proteomes" id="UP000297026">
    <property type="component" value="Unassembled WGS sequence"/>
</dbReference>
<feature type="transmembrane region" description="Helical" evidence="8">
    <location>
        <begin position="168"/>
        <end position="194"/>
    </location>
</feature>
<comment type="similarity">
    <text evidence="8">Belongs to the insect chemoreceptor superfamily. Gustatory receptor (GR) family.</text>
</comment>
<keyword evidence="6 8" id="KW-0675">Receptor</keyword>
<dbReference type="GO" id="GO:0030424">
    <property type="term" value="C:axon"/>
    <property type="evidence" value="ECO:0007669"/>
    <property type="project" value="TreeGrafter"/>
</dbReference>
<evidence type="ECO:0000313" key="10">
    <source>
        <dbReference type="Proteomes" id="UP000297026"/>
    </source>
</evidence>
<evidence type="ECO:0000256" key="2">
    <source>
        <dbReference type="ARBA" id="ARBA00022475"/>
    </source>
</evidence>
<feature type="transmembrane region" description="Helical" evidence="8">
    <location>
        <begin position="140"/>
        <end position="156"/>
    </location>
</feature>
<evidence type="ECO:0000313" key="9">
    <source>
        <dbReference type="EMBL" id="THK33167.1"/>
    </source>
</evidence>
<feature type="transmembrane region" description="Helical" evidence="8">
    <location>
        <begin position="290"/>
        <end position="313"/>
    </location>
</feature>
<dbReference type="GO" id="GO:0007635">
    <property type="term" value="P:chemosensory behavior"/>
    <property type="evidence" value="ECO:0007669"/>
    <property type="project" value="TreeGrafter"/>
</dbReference>
<dbReference type="OrthoDB" id="6366728at2759"/>
<keyword evidence="10" id="KW-1185">Reference proteome</keyword>
<evidence type="ECO:0000256" key="6">
    <source>
        <dbReference type="ARBA" id="ARBA00023170"/>
    </source>
</evidence>